<dbReference type="EMBL" id="SOEO01000003">
    <property type="protein sequence ID" value="TDX83293.1"/>
    <property type="molecule type" value="Genomic_DNA"/>
</dbReference>
<dbReference type="AlphaFoldDB" id="A0A4R8I4T7"/>
<evidence type="ECO:0000313" key="3">
    <source>
        <dbReference type="Proteomes" id="UP000295313"/>
    </source>
</evidence>
<proteinExistence type="predicted"/>
<evidence type="ECO:0000313" key="2">
    <source>
        <dbReference type="EMBL" id="TDX83293.1"/>
    </source>
</evidence>
<feature type="transmembrane region" description="Helical" evidence="1">
    <location>
        <begin position="21"/>
        <end position="38"/>
    </location>
</feature>
<organism evidence="2 3">
    <name type="scientific">Epilithonimonas xixisoli</name>
    <dbReference type="NCBI Taxonomy" id="1476462"/>
    <lineage>
        <taxon>Bacteria</taxon>
        <taxon>Pseudomonadati</taxon>
        <taxon>Bacteroidota</taxon>
        <taxon>Flavobacteriia</taxon>
        <taxon>Flavobacteriales</taxon>
        <taxon>Weeksellaceae</taxon>
        <taxon>Chryseobacterium group</taxon>
        <taxon>Epilithonimonas</taxon>
    </lineage>
</organism>
<gene>
    <name evidence="2" type="ORF">B0I22_3373</name>
</gene>
<protein>
    <submittedName>
        <fullName evidence="2">Uncharacterized protein</fullName>
    </submittedName>
</protein>
<evidence type="ECO:0000256" key="1">
    <source>
        <dbReference type="SAM" id="Phobius"/>
    </source>
</evidence>
<keyword evidence="3" id="KW-1185">Reference proteome</keyword>
<reference evidence="2 3" key="1">
    <citation type="submission" date="2019-03" db="EMBL/GenBank/DDBJ databases">
        <title>Genomic Encyclopedia of Type Strains, Phase III (KMG-III): the genomes of soil and plant-associated and newly described type strains.</title>
        <authorList>
            <person name="Whitman W."/>
        </authorList>
    </citation>
    <scope>NUCLEOTIDE SEQUENCE [LARGE SCALE GENOMIC DNA]</scope>
    <source>
        <strain evidence="2 3">CGMCC 1.12802</strain>
    </source>
</reference>
<dbReference type="RefSeq" id="WP_166668255.1">
    <property type="nucleotide sequence ID" value="NZ_SOEO01000003.1"/>
</dbReference>
<dbReference type="Proteomes" id="UP000295313">
    <property type="component" value="Unassembled WGS sequence"/>
</dbReference>
<keyword evidence="1" id="KW-0472">Membrane</keyword>
<comment type="caution">
    <text evidence="2">The sequence shown here is derived from an EMBL/GenBank/DDBJ whole genome shotgun (WGS) entry which is preliminary data.</text>
</comment>
<accession>A0A4R8I4T7</accession>
<keyword evidence="1" id="KW-1133">Transmembrane helix</keyword>
<name>A0A4R8I4T7_9FLAO</name>
<sequence length="119" mass="14264">MKLNPKNKKPLKKNKSNVYKRILVLLIILFLFKEIIIYKPILNFIRTEKIVGEIINNKNSLRRGQFTGAFVYSYQFVYKNKIYTNKSDNEKFKVGEKLIVECNETFPFINRIYKSRFTD</sequence>
<keyword evidence="1" id="KW-0812">Transmembrane</keyword>